<name>A0A8S5L9U5_9CAUD</name>
<protein>
    <submittedName>
        <fullName evidence="1">Uncharacterized protein</fullName>
    </submittedName>
</protein>
<organism evidence="1">
    <name type="scientific">Myoviridae sp. ctPuP5</name>
    <dbReference type="NCBI Taxonomy" id="2823543"/>
    <lineage>
        <taxon>Viruses</taxon>
        <taxon>Duplodnaviria</taxon>
        <taxon>Heunggongvirae</taxon>
        <taxon>Uroviricota</taxon>
        <taxon>Caudoviricetes</taxon>
    </lineage>
</organism>
<evidence type="ECO:0000313" key="1">
    <source>
        <dbReference type="EMBL" id="DAD66715.1"/>
    </source>
</evidence>
<sequence length="99" mass="11940">MVKKRKYKYEVIGTECSNEGILEGVSSEFNTLSSAKEHVEKYSNNKLGIVTKQYVSSNLIFKFYIIDSYTKYVKRVWVYNDKKWYSTRKMRKYQVFIEY</sequence>
<accession>A0A8S5L9U5</accession>
<reference evidence="1" key="1">
    <citation type="journal article" date="2021" name="Proc. Natl. Acad. Sci. U.S.A.">
        <title>A Catalog of Tens of Thousands of Viruses from Human Metagenomes Reveals Hidden Associations with Chronic Diseases.</title>
        <authorList>
            <person name="Tisza M.J."/>
            <person name="Buck C.B."/>
        </authorList>
    </citation>
    <scope>NUCLEOTIDE SEQUENCE</scope>
    <source>
        <strain evidence="1">CtPuP5</strain>
    </source>
</reference>
<dbReference type="EMBL" id="BK014662">
    <property type="protein sequence ID" value="DAD66715.1"/>
    <property type="molecule type" value="Genomic_DNA"/>
</dbReference>
<proteinExistence type="predicted"/>